<name>A0A2Z7DGG4_9LAMI</name>
<keyword evidence="3" id="KW-1185">Reference proteome</keyword>
<proteinExistence type="predicted"/>
<dbReference type="Proteomes" id="UP000250235">
    <property type="component" value="Unassembled WGS sequence"/>
</dbReference>
<accession>A0A2Z7DGG4</accession>
<feature type="compositionally biased region" description="Low complexity" evidence="1">
    <location>
        <begin position="352"/>
        <end position="369"/>
    </location>
</feature>
<dbReference type="AlphaFoldDB" id="A0A2Z7DGG4"/>
<feature type="compositionally biased region" description="Low complexity" evidence="1">
    <location>
        <begin position="327"/>
        <end position="341"/>
    </location>
</feature>
<sequence length="450" mass="49502">MIKFLANARVIAGTIVSFVANRKLAMTKEISVEAFVLPTEGATSFLDVPKENVVEMRNRFSGSDVSFRAPSKKREMKIEFRLLHDIVAKALCSKAGSFDVVTSEKFDLMVAISTGLKISVLLEKLVKTDIEESVKLQPQKVLTNKSVQMYIKKNLDVKPTRETSNRPKKLRVVLRVDEQEMSIDGCLEGETFEIADWVEKDDGTEKEQSGYQHEKVTGTNEGAIVVRAAPEQSAQGFPDIQWICMELRVLRVLAGLPIVAPEASIAGDASSTDTLQIIMSPSAQPRIPALEFSTQAEQEKAAARKAAQPDEQPVPETDDQPHNNPGHSSSRTSSFHPSIHSGQSASMRFYIDSNPSSSANSTSSDSPSTHIEDLVINLQMVVYNESIEERIDFLDSENNEDSFHNGSQQVFVSSPPTTIHADSKLEAVEKAVVSLDSRMDSMDSTVQAID</sequence>
<organism evidence="2 3">
    <name type="scientific">Dorcoceras hygrometricum</name>
    <dbReference type="NCBI Taxonomy" id="472368"/>
    <lineage>
        <taxon>Eukaryota</taxon>
        <taxon>Viridiplantae</taxon>
        <taxon>Streptophyta</taxon>
        <taxon>Embryophyta</taxon>
        <taxon>Tracheophyta</taxon>
        <taxon>Spermatophyta</taxon>
        <taxon>Magnoliopsida</taxon>
        <taxon>eudicotyledons</taxon>
        <taxon>Gunneridae</taxon>
        <taxon>Pentapetalae</taxon>
        <taxon>asterids</taxon>
        <taxon>lamiids</taxon>
        <taxon>Lamiales</taxon>
        <taxon>Gesneriaceae</taxon>
        <taxon>Didymocarpoideae</taxon>
        <taxon>Trichosporeae</taxon>
        <taxon>Loxocarpinae</taxon>
        <taxon>Dorcoceras</taxon>
    </lineage>
</organism>
<evidence type="ECO:0000313" key="3">
    <source>
        <dbReference type="Proteomes" id="UP000250235"/>
    </source>
</evidence>
<gene>
    <name evidence="2" type="ORF">F511_18765</name>
</gene>
<protein>
    <submittedName>
        <fullName evidence="2">Uncharacterized protein</fullName>
    </submittedName>
</protein>
<feature type="region of interest" description="Disordered" evidence="1">
    <location>
        <begin position="295"/>
        <end position="369"/>
    </location>
</feature>
<dbReference type="EMBL" id="KQ986341">
    <property type="protein sequence ID" value="KZV58740.1"/>
    <property type="molecule type" value="Genomic_DNA"/>
</dbReference>
<dbReference type="OrthoDB" id="1751168at2759"/>
<reference evidence="2 3" key="1">
    <citation type="journal article" date="2015" name="Proc. Natl. Acad. Sci. U.S.A.">
        <title>The resurrection genome of Boea hygrometrica: A blueprint for survival of dehydration.</title>
        <authorList>
            <person name="Xiao L."/>
            <person name="Yang G."/>
            <person name="Zhang L."/>
            <person name="Yang X."/>
            <person name="Zhao S."/>
            <person name="Ji Z."/>
            <person name="Zhou Q."/>
            <person name="Hu M."/>
            <person name="Wang Y."/>
            <person name="Chen M."/>
            <person name="Xu Y."/>
            <person name="Jin H."/>
            <person name="Xiao X."/>
            <person name="Hu G."/>
            <person name="Bao F."/>
            <person name="Hu Y."/>
            <person name="Wan P."/>
            <person name="Li L."/>
            <person name="Deng X."/>
            <person name="Kuang T."/>
            <person name="Xiang C."/>
            <person name="Zhu J.K."/>
            <person name="Oliver M.J."/>
            <person name="He Y."/>
        </authorList>
    </citation>
    <scope>NUCLEOTIDE SEQUENCE [LARGE SCALE GENOMIC DNA]</scope>
    <source>
        <strain evidence="3">cv. XS01</strain>
    </source>
</reference>
<evidence type="ECO:0000313" key="2">
    <source>
        <dbReference type="EMBL" id="KZV58740.1"/>
    </source>
</evidence>
<evidence type="ECO:0000256" key="1">
    <source>
        <dbReference type="SAM" id="MobiDB-lite"/>
    </source>
</evidence>